<gene>
    <name evidence="4" type="ORF">UR63_C0011G0029</name>
</gene>
<dbReference type="InterPro" id="IPR051162">
    <property type="entry name" value="T4SS_component"/>
</dbReference>
<dbReference type="Proteomes" id="UP000034127">
    <property type="component" value="Unassembled WGS sequence"/>
</dbReference>
<feature type="domain" description="TraG P-loop" evidence="3">
    <location>
        <begin position="253"/>
        <end position="557"/>
    </location>
</feature>
<dbReference type="InterPro" id="IPR018145">
    <property type="entry name" value="CagE_TrbE_VirB_cntrl_dom"/>
</dbReference>
<comment type="similarity">
    <text evidence="1">Belongs to the TrbE/VirB4 family.</text>
</comment>
<dbReference type="NCBIfam" id="NF045971">
    <property type="entry name" value="conju_CD1110"/>
    <property type="match status" value="1"/>
</dbReference>
<evidence type="ECO:0000256" key="1">
    <source>
        <dbReference type="ARBA" id="ARBA00006512"/>
    </source>
</evidence>
<dbReference type="PANTHER" id="PTHR30121">
    <property type="entry name" value="UNCHARACTERIZED PROTEIN YJGR-RELATED"/>
    <property type="match status" value="1"/>
</dbReference>
<dbReference type="Gene3D" id="1.10.8.730">
    <property type="match status" value="1"/>
</dbReference>
<accession>A0A0G0BV19</accession>
<dbReference type="CDD" id="cd01127">
    <property type="entry name" value="TrwB_TraG_TraD_VirD4"/>
    <property type="match status" value="1"/>
</dbReference>
<dbReference type="InterPro" id="IPR027417">
    <property type="entry name" value="P-loop_NTPase"/>
</dbReference>
<evidence type="ECO:0000313" key="5">
    <source>
        <dbReference type="Proteomes" id="UP000034127"/>
    </source>
</evidence>
<dbReference type="SUPFAM" id="SSF52540">
    <property type="entry name" value="P-loop containing nucleoside triphosphate hydrolases"/>
    <property type="match status" value="1"/>
</dbReference>
<proteinExistence type="inferred from homology"/>
<dbReference type="InterPro" id="IPR043964">
    <property type="entry name" value="P-loop_TraG"/>
</dbReference>
<dbReference type="PANTHER" id="PTHR30121:SF6">
    <property type="entry name" value="SLR6007 PROTEIN"/>
    <property type="match status" value="1"/>
</dbReference>
<comment type="caution">
    <text evidence="4">The sequence shown here is derived from an EMBL/GenBank/DDBJ whole genome shotgun (WGS) entry which is preliminary data.</text>
</comment>
<sequence>MIDLSWIFTGKSTRSSGTSSASQSKMAETLAHGSVSVKDLVAPSFVEVDFNHLKIDDRYYRTLYVVGYPRYVSANWLYSLITYDHPLYVSMYIYPTESKNVLDDLKRKIAEMEATIEGDMKAGRVVDPTVQVALDDALSLQAELAKGSERFFQFGLYITIPADNLEELNRVTKEVDSVLSSLLIVARQATLEMEEGFKSTLPLFYDRLSVWRNMDTTSLATTFPFATASLTKNEGILYGINEHDGSLIIFDRFTLENANSVILGKSGGGKSFLVKLETLRLLMMGVDVIILDPENEYQKLSQSMGGEYVVFSTTSQYKINPFELNTEGATADELSNKILDLHSLMKVIMGDLTPSQDALLDRSLVLTYKQKGITNDPESFKNEPPLLEDLYKVFMGMETPEARELADRLEKFVQGSAAGIFNQKSNFDIKNPFTVFGIRDLEENLRPVAMYIVLDYIWNRVRRDPKKRVLIVDEAWYLIKQKDSGAYLHSFAKRARKYHLGLTTITQDVEDFLATDEGKAIITNSSLQIILKQSTAAVELIAKTFFLTGGEKHFLLSAGIGEGLFFAGHSHVGFRVIASEEEKTLIE</sequence>
<dbReference type="Gene3D" id="3.40.50.300">
    <property type="entry name" value="P-loop containing nucleotide triphosphate hydrolases"/>
    <property type="match status" value="1"/>
</dbReference>
<reference evidence="4 5" key="1">
    <citation type="journal article" date="2015" name="Nature">
        <title>rRNA introns, odd ribosomes, and small enigmatic genomes across a large radiation of phyla.</title>
        <authorList>
            <person name="Brown C.T."/>
            <person name="Hug L.A."/>
            <person name="Thomas B.C."/>
            <person name="Sharon I."/>
            <person name="Castelle C.J."/>
            <person name="Singh A."/>
            <person name="Wilkins M.J."/>
            <person name="Williams K.H."/>
            <person name="Banfield J.F."/>
        </authorList>
    </citation>
    <scope>NUCLEOTIDE SEQUENCE [LARGE SCALE GENOMIC DNA]</scope>
</reference>
<evidence type="ECO:0000313" key="4">
    <source>
        <dbReference type="EMBL" id="KKP67626.1"/>
    </source>
</evidence>
<dbReference type="AlphaFoldDB" id="A0A0G0BV19"/>
<feature type="domain" description="CagE TrbE VirB component of type IV transporter system central" evidence="2">
    <location>
        <begin position="139"/>
        <end position="205"/>
    </location>
</feature>
<dbReference type="Pfam" id="PF03135">
    <property type="entry name" value="CagE_TrbE_VirB"/>
    <property type="match status" value="1"/>
</dbReference>
<dbReference type="GO" id="GO:0005524">
    <property type="term" value="F:ATP binding"/>
    <property type="evidence" value="ECO:0007669"/>
    <property type="project" value="InterPro"/>
</dbReference>
<dbReference type="EMBL" id="LBPX01000011">
    <property type="protein sequence ID" value="KKP67626.1"/>
    <property type="molecule type" value="Genomic_DNA"/>
</dbReference>
<evidence type="ECO:0000259" key="3">
    <source>
        <dbReference type="Pfam" id="PF19044"/>
    </source>
</evidence>
<protein>
    <submittedName>
        <fullName evidence="4">Type IV secretory pathway VirB4 component-like protein</fullName>
    </submittedName>
</protein>
<name>A0A0G0BV19_9BACT</name>
<dbReference type="Pfam" id="PF19044">
    <property type="entry name" value="P-loop_TraG"/>
    <property type="match status" value="1"/>
</dbReference>
<organism evidence="4 5">
    <name type="scientific">Candidatus Roizmanbacteria bacterium GW2011_GWC2_35_12</name>
    <dbReference type="NCBI Taxonomy" id="1618485"/>
    <lineage>
        <taxon>Bacteria</taxon>
        <taxon>Candidatus Roizmaniibacteriota</taxon>
    </lineage>
</organism>
<evidence type="ECO:0000259" key="2">
    <source>
        <dbReference type="Pfam" id="PF03135"/>
    </source>
</evidence>